<dbReference type="OrthoDB" id="582982at2"/>
<reference evidence="2" key="2">
    <citation type="submission" date="2016-04" db="EMBL/GenBank/DDBJ databases">
        <title>First Complete Genome Sequence of a Subdivision 6 Acidobacterium.</title>
        <authorList>
            <person name="Huang S."/>
            <person name="Vieira S."/>
            <person name="Bunk B."/>
            <person name="Riedel T."/>
            <person name="Sproeer C."/>
            <person name="Overmann J."/>
        </authorList>
    </citation>
    <scope>NUCLEOTIDE SEQUENCE [LARGE SCALE GENOMIC DNA]</scope>
    <source>
        <strain evidence="2">DSM 100886 HEG_-6_39</strain>
    </source>
</reference>
<dbReference type="KEGG" id="abac:LuPra_00845"/>
<name>A0A143PIR4_LUTPR</name>
<accession>A0A143PIR4</accession>
<proteinExistence type="predicted"/>
<dbReference type="EMBL" id="CP015136">
    <property type="protein sequence ID" value="AMY07669.1"/>
    <property type="molecule type" value="Genomic_DNA"/>
</dbReference>
<evidence type="ECO:0000313" key="1">
    <source>
        <dbReference type="EMBL" id="AMY07669.1"/>
    </source>
</evidence>
<dbReference type="STRING" id="1855912.LuPra_00845"/>
<keyword evidence="2" id="KW-1185">Reference proteome</keyword>
<dbReference type="RefSeq" id="WP_157898718.1">
    <property type="nucleotide sequence ID" value="NZ_CP015136.1"/>
</dbReference>
<gene>
    <name evidence="1" type="ORF">LuPra_00845</name>
</gene>
<dbReference type="Proteomes" id="UP000076079">
    <property type="component" value="Chromosome"/>
</dbReference>
<evidence type="ECO:0000313" key="2">
    <source>
        <dbReference type="Proteomes" id="UP000076079"/>
    </source>
</evidence>
<reference evidence="1 2" key="1">
    <citation type="journal article" date="2016" name="Genome Announc.">
        <title>First Complete Genome Sequence of a Subdivision 6 Acidobacterium Strain.</title>
        <authorList>
            <person name="Huang S."/>
            <person name="Vieira S."/>
            <person name="Bunk B."/>
            <person name="Riedel T."/>
            <person name="Sproer C."/>
            <person name="Overmann J."/>
        </authorList>
    </citation>
    <scope>NUCLEOTIDE SEQUENCE [LARGE SCALE GENOMIC DNA]</scope>
    <source>
        <strain evidence="2">DSM 100886 HEG_-6_39</strain>
    </source>
</reference>
<protein>
    <submittedName>
        <fullName evidence="1">Uncharacterized protein</fullName>
    </submittedName>
</protein>
<dbReference type="AlphaFoldDB" id="A0A143PIR4"/>
<organism evidence="1 2">
    <name type="scientific">Luteitalea pratensis</name>
    <dbReference type="NCBI Taxonomy" id="1855912"/>
    <lineage>
        <taxon>Bacteria</taxon>
        <taxon>Pseudomonadati</taxon>
        <taxon>Acidobacteriota</taxon>
        <taxon>Vicinamibacteria</taxon>
        <taxon>Vicinamibacterales</taxon>
        <taxon>Vicinamibacteraceae</taxon>
        <taxon>Luteitalea</taxon>
    </lineage>
</organism>
<sequence>MVETGIIAVTEQKASDELVSRLKTCVSRAETGSLTLFKQAGWIAVPLESSYHLSDPQKTLLTAAIGRFCTPEIWAVTLEELTGVPRAFKVRPDRHGLNAFDKACAHFNVALFAGAPDWVVVCTTDDYLVVGGQVEFVDAAVGGIAEAFERFRNFATDPRLSQGERDSLRRVLETLEHRFLGAAAGEAILV</sequence>